<gene>
    <name evidence="2" type="ORF">MAR_014838</name>
</gene>
<organism evidence="2 3">
    <name type="scientific">Mya arenaria</name>
    <name type="common">Soft-shell clam</name>
    <dbReference type="NCBI Taxonomy" id="6604"/>
    <lineage>
        <taxon>Eukaryota</taxon>
        <taxon>Metazoa</taxon>
        <taxon>Spiralia</taxon>
        <taxon>Lophotrochozoa</taxon>
        <taxon>Mollusca</taxon>
        <taxon>Bivalvia</taxon>
        <taxon>Autobranchia</taxon>
        <taxon>Heteroconchia</taxon>
        <taxon>Euheterodonta</taxon>
        <taxon>Imparidentia</taxon>
        <taxon>Neoheterodontei</taxon>
        <taxon>Myida</taxon>
        <taxon>Myoidea</taxon>
        <taxon>Myidae</taxon>
        <taxon>Mya</taxon>
    </lineage>
</organism>
<evidence type="ECO:0000313" key="2">
    <source>
        <dbReference type="EMBL" id="WAR20864.1"/>
    </source>
</evidence>
<sequence length="135" mass="15128">MNDDDIADITVCARTAYASCVEERKLKLRKCGNETQYNLKYTIPKSAYCFDPPGIGHLSDCLITQEETRLNGWMVAVIIVSILFVMAVIGVVVFECKNQMSKRQVSDSLYQDIIRPSDSVTNAGYMDMAETSLEN</sequence>
<evidence type="ECO:0000256" key="1">
    <source>
        <dbReference type="SAM" id="Phobius"/>
    </source>
</evidence>
<accession>A0ABY7FHN0</accession>
<feature type="transmembrane region" description="Helical" evidence="1">
    <location>
        <begin position="73"/>
        <end position="94"/>
    </location>
</feature>
<dbReference type="EMBL" id="CP111023">
    <property type="protein sequence ID" value="WAR20864.1"/>
    <property type="molecule type" value="Genomic_DNA"/>
</dbReference>
<keyword evidence="1" id="KW-1133">Transmembrane helix</keyword>
<keyword evidence="1" id="KW-0812">Transmembrane</keyword>
<protein>
    <submittedName>
        <fullName evidence="2">Uncharacterized protein</fullName>
    </submittedName>
</protein>
<keyword evidence="3" id="KW-1185">Reference proteome</keyword>
<proteinExistence type="predicted"/>
<dbReference type="Proteomes" id="UP001164746">
    <property type="component" value="Chromosome 12"/>
</dbReference>
<reference evidence="2" key="1">
    <citation type="submission" date="2022-11" db="EMBL/GenBank/DDBJ databases">
        <title>Centuries of genome instability and evolution in soft-shell clam transmissible cancer (bioRxiv).</title>
        <authorList>
            <person name="Hart S.F.M."/>
            <person name="Yonemitsu M.A."/>
            <person name="Giersch R.M."/>
            <person name="Beal B.F."/>
            <person name="Arriagada G."/>
            <person name="Davis B.W."/>
            <person name="Ostrander E.A."/>
            <person name="Goff S.P."/>
            <person name="Metzger M.J."/>
        </authorList>
    </citation>
    <scope>NUCLEOTIDE SEQUENCE</scope>
    <source>
        <strain evidence="2">MELC-2E11</strain>
        <tissue evidence="2">Siphon/mantle</tissue>
    </source>
</reference>
<evidence type="ECO:0000313" key="3">
    <source>
        <dbReference type="Proteomes" id="UP001164746"/>
    </source>
</evidence>
<keyword evidence="1" id="KW-0472">Membrane</keyword>
<name>A0ABY7FHN0_MYAAR</name>